<dbReference type="OrthoDB" id="3264463at2"/>
<dbReference type="GeneID" id="82885991"/>
<organism evidence="2 5">
    <name type="scientific">Acidipropionibacterium jensenii</name>
    <dbReference type="NCBI Taxonomy" id="1749"/>
    <lineage>
        <taxon>Bacteria</taxon>
        <taxon>Bacillati</taxon>
        <taxon>Actinomycetota</taxon>
        <taxon>Actinomycetes</taxon>
        <taxon>Propionibacteriales</taxon>
        <taxon>Propionibacteriaceae</taxon>
        <taxon>Acidipropionibacterium</taxon>
    </lineage>
</organism>
<evidence type="ECO:0000313" key="2">
    <source>
        <dbReference type="EMBL" id="AZZ39709.1"/>
    </source>
</evidence>
<accession>A0A3Q9UDZ1</accession>
<feature type="compositionally biased region" description="Basic residues" evidence="1">
    <location>
        <begin position="329"/>
        <end position="348"/>
    </location>
</feature>
<evidence type="ECO:0000313" key="5">
    <source>
        <dbReference type="Proteomes" id="UP000285875"/>
    </source>
</evidence>
<evidence type="ECO:0000313" key="3">
    <source>
        <dbReference type="EMBL" id="VEI02423.1"/>
    </source>
</evidence>
<name>A0A3Q9UDZ1_9ACTN</name>
<feature type="region of interest" description="Disordered" evidence="1">
    <location>
        <begin position="328"/>
        <end position="348"/>
    </location>
</feature>
<evidence type="ECO:0000256" key="1">
    <source>
        <dbReference type="SAM" id="MobiDB-lite"/>
    </source>
</evidence>
<dbReference type="Pfam" id="PF13830">
    <property type="entry name" value="DUF4192"/>
    <property type="match status" value="1"/>
</dbReference>
<dbReference type="KEGG" id="aji:C0Z10_08020"/>
<reference evidence="3 4" key="2">
    <citation type="submission" date="2018-12" db="EMBL/GenBank/DDBJ databases">
        <authorList>
            <consortium name="Pathogen Informatics"/>
        </authorList>
    </citation>
    <scope>NUCLEOTIDE SEQUENCE [LARGE SCALE GENOMIC DNA]</scope>
    <source>
        <strain evidence="3 4">NCTC13652</strain>
    </source>
</reference>
<dbReference type="STRING" id="1122997.GCA_000425285_01957"/>
<gene>
    <name evidence="2" type="ORF">C0Z10_08020</name>
    <name evidence="3" type="ORF">NCTC13652_00597</name>
</gene>
<sequence length="348" mass="37823">MPPVRIRSVDQAISIIPHLLGYRPCEDLVILVINPGLVCTVRADLEEVRTPGGLMALLGPVATRFPDSQLLMVAWSEGGRQACDALQLAESMFGPERVIDAVATDGARWWSLYCDSERCAEDGHAVVVDEEVRAEAVYRGLGVLPDRTTLAASVAGPTPEQLAADGPLLIETGQWAAELSHREAADEITRIWTEIAESEDPPDVRTALQLAHLTCDDEIALAQWVSTEADVARAMVRAWTQVIAHVPESMAARPLVLCGLAAWLTGDGALESCCLERASGIDPDLVIFRALDHLQRSAVHPSAWPLMAPDPELIAHGILLDAVAPAGPVHKRPRRSSRGRRTARRRRR</sequence>
<dbReference type="Proteomes" id="UP000285875">
    <property type="component" value="Chromosome"/>
</dbReference>
<dbReference type="InterPro" id="IPR025447">
    <property type="entry name" value="DUF4192"/>
</dbReference>
<proteinExistence type="predicted"/>
<protein>
    <submittedName>
        <fullName evidence="2">DUF4192 domain-containing protein</fullName>
    </submittedName>
</protein>
<dbReference type="EMBL" id="CP025570">
    <property type="protein sequence ID" value="AZZ39709.1"/>
    <property type="molecule type" value="Genomic_DNA"/>
</dbReference>
<keyword evidence="4" id="KW-1185">Reference proteome</keyword>
<dbReference type="AlphaFoldDB" id="A0A3Q9UDZ1"/>
<dbReference type="RefSeq" id="WP_028703432.1">
    <property type="nucleotide sequence ID" value="NZ_CP025570.1"/>
</dbReference>
<dbReference type="Proteomes" id="UP000277858">
    <property type="component" value="Chromosome"/>
</dbReference>
<reference evidence="2" key="3">
    <citation type="journal article" date="2019" name="Microorganisms">
        <title>Red-Brown Pigmentation of Acidipropionibacterium jensenii Is Tied to Haemolytic Activity and cyl-Like Gene Cluster.</title>
        <authorList>
            <person name="Deptula P."/>
            <person name="Loivamaa I."/>
            <person name="Smolander O.P."/>
            <person name="Laine P."/>
            <person name="Roberts R.J."/>
            <person name="Piironen V."/>
            <person name="Paulin L."/>
            <person name="Savijoki K."/>
            <person name="Auvinen P."/>
            <person name="Varmanen P."/>
        </authorList>
    </citation>
    <scope>NUCLEOTIDE SEQUENCE</scope>
    <source>
        <strain evidence="2">JS280</strain>
    </source>
</reference>
<dbReference type="EMBL" id="LR134473">
    <property type="protein sequence ID" value="VEI02423.1"/>
    <property type="molecule type" value="Genomic_DNA"/>
</dbReference>
<reference evidence="5" key="1">
    <citation type="submission" date="2017-12" db="EMBL/GenBank/DDBJ databases">
        <title>Whole genome sequencing of Acidipropionibacterium jensenii strains JS279 and JS280.</title>
        <authorList>
            <person name="Deptula P."/>
            <person name="Laine P."/>
            <person name="Smolander O.-P."/>
            <person name="Paulin L."/>
            <person name="Auvinen P."/>
            <person name="Varmanen P."/>
        </authorList>
    </citation>
    <scope>NUCLEOTIDE SEQUENCE [LARGE SCALE GENOMIC DNA]</scope>
    <source>
        <strain evidence="5">JS280</strain>
    </source>
</reference>
<evidence type="ECO:0000313" key="4">
    <source>
        <dbReference type="Proteomes" id="UP000277858"/>
    </source>
</evidence>